<organism evidence="2 3">
    <name type="scientific">Mucor flavus</name>
    <dbReference type="NCBI Taxonomy" id="439312"/>
    <lineage>
        <taxon>Eukaryota</taxon>
        <taxon>Fungi</taxon>
        <taxon>Fungi incertae sedis</taxon>
        <taxon>Mucoromycota</taxon>
        <taxon>Mucoromycotina</taxon>
        <taxon>Mucoromycetes</taxon>
        <taxon>Mucorales</taxon>
        <taxon>Mucorineae</taxon>
        <taxon>Mucoraceae</taxon>
        <taxon>Mucor</taxon>
    </lineage>
</organism>
<accession>A0ABP9Z258</accession>
<dbReference type="PANTHER" id="PTHR28206:SF1">
    <property type="entry name" value="NUCLEOPORIN POM152"/>
    <property type="match status" value="1"/>
</dbReference>
<sequence>MISPEPKKRAIDKNNCKCIDNTEDHTLDKELVDSNKSSRKAQIAITWKIKDILAVYYATEPELCKFSLVTLYKTDVFCFTVEFTCFRNVPRDISTYTSVKGNMIFVADNEIGMEFLAVFEGAPPYVLDYIILKQNGSFRTVVKRERGREREYTDRSRHKFYYLPNSSGVYTYNFHSFGDLHHKYQPTQIALINQTFDLQPDAKFNFSFRRALRTCPGEGTLIDVNLSGTGPFELSWRHANQTYSDKAEENRYQINLNPFGSAGHHVISLMLMAVDRPTASFDTNGKNIRKVEITEGAATSLPIRLTVSHIGHYELLRVEGSTCNGYVFKSQYLVQRLDKPNISTVDVTNTK</sequence>
<dbReference type="InterPro" id="IPR056544">
    <property type="entry name" value="Ig_POM152"/>
</dbReference>
<feature type="domain" description="Nucleoporin POM152 immunoglobulin-like" evidence="1">
    <location>
        <begin position="109"/>
        <end position="199"/>
    </location>
</feature>
<dbReference type="EMBL" id="BAABUK010000016">
    <property type="protein sequence ID" value="GAA5813189.1"/>
    <property type="molecule type" value="Genomic_DNA"/>
</dbReference>
<comment type="caution">
    <text evidence="2">The sequence shown here is derived from an EMBL/GenBank/DDBJ whole genome shotgun (WGS) entry which is preliminary data.</text>
</comment>
<proteinExistence type="predicted"/>
<dbReference type="Proteomes" id="UP001473302">
    <property type="component" value="Unassembled WGS sequence"/>
</dbReference>
<gene>
    <name evidence="2" type="ORF">MFLAVUS_006663</name>
</gene>
<dbReference type="PANTHER" id="PTHR28206">
    <property type="entry name" value="NUCLEOPORIN POM152"/>
    <property type="match status" value="1"/>
</dbReference>
<evidence type="ECO:0000313" key="2">
    <source>
        <dbReference type="EMBL" id="GAA5813189.1"/>
    </source>
</evidence>
<dbReference type="InterPro" id="IPR037701">
    <property type="entry name" value="Pom152"/>
</dbReference>
<keyword evidence="3" id="KW-1185">Reference proteome</keyword>
<evidence type="ECO:0000259" key="1">
    <source>
        <dbReference type="Pfam" id="PF23664"/>
    </source>
</evidence>
<reference evidence="2 3" key="1">
    <citation type="submission" date="2024-04" db="EMBL/GenBank/DDBJ databases">
        <title>genome sequences of Mucor flavus KT1a and Helicostylum pulchrum KT1b strains isolated from the surface of a dry-aged beef.</title>
        <authorList>
            <person name="Toyotome T."/>
            <person name="Hosono M."/>
            <person name="Torimaru M."/>
            <person name="Fukuda K."/>
            <person name="Mikami N."/>
        </authorList>
    </citation>
    <scope>NUCLEOTIDE SEQUENCE [LARGE SCALE GENOMIC DNA]</scope>
    <source>
        <strain evidence="2 3">KT1a</strain>
    </source>
</reference>
<name>A0ABP9Z258_9FUNG</name>
<dbReference type="Pfam" id="PF23664">
    <property type="entry name" value="Ig_Pom152"/>
    <property type="match status" value="1"/>
</dbReference>
<evidence type="ECO:0000313" key="3">
    <source>
        <dbReference type="Proteomes" id="UP001473302"/>
    </source>
</evidence>
<protein>
    <recommendedName>
        <fullName evidence="1">Nucleoporin POM152 immunoglobulin-like domain-containing protein</fullName>
    </recommendedName>
</protein>